<evidence type="ECO:0000313" key="7">
    <source>
        <dbReference type="Proteomes" id="UP000688137"/>
    </source>
</evidence>
<keyword evidence="1" id="KW-0540">Nuclease</keyword>
<dbReference type="GO" id="GO:0035312">
    <property type="term" value="F:5'-3' DNA exonuclease activity"/>
    <property type="evidence" value="ECO:0007669"/>
    <property type="project" value="TreeGrafter"/>
</dbReference>
<dbReference type="EMBL" id="CAJJDM010000055">
    <property type="protein sequence ID" value="CAD8076147.1"/>
    <property type="molecule type" value="Genomic_DNA"/>
</dbReference>
<keyword evidence="4" id="KW-0269">Exonuclease</keyword>
<dbReference type="GO" id="GO:0006303">
    <property type="term" value="P:double-strand break repair via nonhomologous end joining"/>
    <property type="evidence" value="ECO:0007669"/>
    <property type="project" value="TreeGrafter"/>
</dbReference>
<accession>A0A8S1M7R0</accession>
<protein>
    <recommendedName>
        <fullName evidence="5">DNA repair metallo-beta-lactamase domain-containing protein</fullName>
    </recommendedName>
</protein>
<dbReference type="Pfam" id="PF07522">
    <property type="entry name" value="DRMBL"/>
    <property type="match status" value="1"/>
</dbReference>
<dbReference type="GO" id="GO:0004519">
    <property type="term" value="F:endonuclease activity"/>
    <property type="evidence" value="ECO:0007669"/>
    <property type="project" value="UniProtKB-KW"/>
</dbReference>
<dbReference type="Proteomes" id="UP000688137">
    <property type="component" value="Unassembled WGS sequence"/>
</dbReference>
<dbReference type="PANTHER" id="PTHR23240:SF8">
    <property type="entry name" value="PROTEIN ARTEMIS"/>
    <property type="match status" value="1"/>
</dbReference>
<keyword evidence="7" id="KW-1185">Reference proteome</keyword>
<keyword evidence="2" id="KW-0255">Endonuclease</keyword>
<proteinExistence type="predicted"/>
<dbReference type="GO" id="GO:0036297">
    <property type="term" value="P:interstrand cross-link repair"/>
    <property type="evidence" value="ECO:0007669"/>
    <property type="project" value="TreeGrafter"/>
</dbReference>
<evidence type="ECO:0000256" key="3">
    <source>
        <dbReference type="ARBA" id="ARBA00022801"/>
    </source>
</evidence>
<dbReference type="InterPro" id="IPR011084">
    <property type="entry name" value="DRMBL"/>
</dbReference>
<evidence type="ECO:0000313" key="6">
    <source>
        <dbReference type="EMBL" id="CAD8076147.1"/>
    </source>
</evidence>
<evidence type="ECO:0000256" key="2">
    <source>
        <dbReference type="ARBA" id="ARBA00022759"/>
    </source>
</evidence>
<name>A0A8S1M7R0_PARPR</name>
<evidence type="ECO:0000256" key="4">
    <source>
        <dbReference type="ARBA" id="ARBA00022839"/>
    </source>
</evidence>
<dbReference type="OMA" id="PDGINYM"/>
<comment type="caution">
    <text evidence="6">The sequence shown here is derived from an EMBL/GenBank/DDBJ whole genome shotgun (WGS) entry which is preliminary data.</text>
</comment>
<feature type="domain" description="DNA repair metallo-beta-lactamase" evidence="5">
    <location>
        <begin position="283"/>
        <end position="308"/>
    </location>
</feature>
<dbReference type="PANTHER" id="PTHR23240">
    <property type="entry name" value="DNA CROSS-LINK REPAIR PROTEIN PSO2/SNM1-RELATED"/>
    <property type="match status" value="1"/>
</dbReference>
<dbReference type="AlphaFoldDB" id="A0A8S1M7R0"/>
<evidence type="ECO:0000256" key="1">
    <source>
        <dbReference type="ARBA" id="ARBA00022722"/>
    </source>
</evidence>
<sequence length="483" mass="57130">MRLITNTNIIVDDFELAKDYKLDTFIHFLTHFHQDHWQGMTPLWNNGKIYCSKITKQFILNKFPKIERIVALDFNHIYYLNLLSQELTDKIDNEFTIEVVLFSANHIPGSAMFLFRGYMGTILHTGDFRFNNSMITDNPILFPQNQTIQIDELIFDNTYCDPMFNFPTADIVAQQMIKIIENNIKKRVLIAMGALGKEAIVMEICKYFKTKIIVTQEKYNQLIASSTKNIDLFTTDKKEYFIEIIKRSHREQILQQYIEQGQQNFICINTDFLMQSHRDPDGINYMVPYSLHSNYIEMRTFVNSIKPAILKKLVIPYENFAEYRRKVRINPVKGFQGYLKRLKTNGESGYSTLIRECTDFTKISKNYTQWMTESKFRSLMEKLGVQLEPDRKNRKRKVDQVMPKPTIKQCIRELEKQCIYSKKPEKVESLEDISNKLKATNNNHYITKFFKKPQQSQEGGRKDDEEEIYNIIQEYLHFHDDDA</sequence>
<gene>
    <name evidence="6" type="ORF">PPRIM_AZ9-3.1.T0550257</name>
</gene>
<keyword evidence="3" id="KW-0378">Hydrolase</keyword>
<reference evidence="6" key="1">
    <citation type="submission" date="2021-01" db="EMBL/GenBank/DDBJ databases">
        <authorList>
            <consortium name="Genoscope - CEA"/>
            <person name="William W."/>
        </authorList>
    </citation>
    <scope>NUCLEOTIDE SEQUENCE</scope>
</reference>
<organism evidence="6 7">
    <name type="scientific">Paramecium primaurelia</name>
    <dbReference type="NCBI Taxonomy" id="5886"/>
    <lineage>
        <taxon>Eukaryota</taxon>
        <taxon>Sar</taxon>
        <taxon>Alveolata</taxon>
        <taxon>Ciliophora</taxon>
        <taxon>Intramacronucleata</taxon>
        <taxon>Oligohymenophorea</taxon>
        <taxon>Peniculida</taxon>
        <taxon>Parameciidae</taxon>
        <taxon>Paramecium</taxon>
    </lineage>
</organism>
<evidence type="ECO:0000259" key="5">
    <source>
        <dbReference type="Pfam" id="PF07522"/>
    </source>
</evidence>
<dbReference type="GO" id="GO:0003684">
    <property type="term" value="F:damaged DNA binding"/>
    <property type="evidence" value="ECO:0007669"/>
    <property type="project" value="TreeGrafter"/>
</dbReference>